<name>A0A371GKV5_MUCPR</name>
<organism evidence="1 2">
    <name type="scientific">Mucuna pruriens</name>
    <name type="common">Velvet bean</name>
    <name type="synonym">Dolichos pruriens</name>
    <dbReference type="NCBI Taxonomy" id="157652"/>
    <lineage>
        <taxon>Eukaryota</taxon>
        <taxon>Viridiplantae</taxon>
        <taxon>Streptophyta</taxon>
        <taxon>Embryophyta</taxon>
        <taxon>Tracheophyta</taxon>
        <taxon>Spermatophyta</taxon>
        <taxon>Magnoliopsida</taxon>
        <taxon>eudicotyledons</taxon>
        <taxon>Gunneridae</taxon>
        <taxon>Pentapetalae</taxon>
        <taxon>rosids</taxon>
        <taxon>fabids</taxon>
        <taxon>Fabales</taxon>
        <taxon>Fabaceae</taxon>
        <taxon>Papilionoideae</taxon>
        <taxon>50 kb inversion clade</taxon>
        <taxon>NPAAA clade</taxon>
        <taxon>indigoferoid/millettioid clade</taxon>
        <taxon>Phaseoleae</taxon>
        <taxon>Mucuna</taxon>
    </lineage>
</organism>
<protein>
    <submittedName>
        <fullName evidence="1">Uncharacterized protein</fullName>
    </submittedName>
</protein>
<proteinExistence type="predicted"/>
<accession>A0A371GKV5</accession>
<sequence length="83" mass="9243">MDEQEGPLGHLEGWIDEPVLLIRQLGIVEKVLVTIPERFEATVTSLENTKDLSKITLAELCFASPRVKKNDEGWGFCGRSISS</sequence>
<dbReference type="OrthoDB" id="1711498at2759"/>
<feature type="non-terminal residue" evidence="1">
    <location>
        <position position="1"/>
    </location>
</feature>
<comment type="caution">
    <text evidence="1">The sequence shown here is derived from an EMBL/GenBank/DDBJ whole genome shotgun (WGS) entry which is preliminary data.</text>
</comment>
<dbReference type="Proteomes" id="UP000257109">
    <property type="component" value="Unassembled WGS sequence"/>
</dbReference>
<reference evidence="1" key="1">
    <citation type="submission" date="2018-05" db="EMBL/GenBank/DDBJ databases">
        <title>Draft genome of Mucuna pruriens seed.</title>
        <authorList>
            <person name="Nnadi N.E."/>
            <person name="Vos R."/>
            <person name="Hasami M.H."/>
            <person name="Devisetty U.K."/>
            <person name="Aguiy J.C."/>
        </authorList>
    </citation>
    <scope>NUCLEOTIDE SEQUENCE [LARGE SCALE GENOMIC DNA]</scope>
    <source>
        <strain evidence="1">JCA_2017</strain>
    </source>
</reference>
<gene>
    <name evidence="1" type="ORF">CR513_26882</name>
</gene>
<evidence type="ECO:0000313" key="2">
    <source>
        <dbReference type="Proteomes" id="UP000257109"/>
    </source>
</evidence>
<dbReference type="EMBL" id="QJKJ01005189">
    <property type="protein sequence ID" value="RDX91166.1"/>
    <property type="molecule type" value="Genomic_DNA"/>
</dbReference>
<keyword evidence="2" id="KW-1185">Reference proteome</keyword>
<dbReference type="AlphaFoldDB" id="A0A371GKV5"/>
<evidence type="ECO:0000313" key="1">
    <source>
        <dbReference type="EMBL" id="RDX91166.1"/>
    </source>
</evidence>